<name>A0A9Q1GP77_9CARY</name>
<accession>A0A9Q1GP77</accession>
<dbReference type="Pfam" id="PF26138">
    <property type="entry name" value="DUF8040"/>
    <property type="match status" value="1"/>
</dbReference>
<dbReference type="AlphaFoldDB" id="A0A9Q1GP77"/>
<dbReference type="InterPro" id="IPR058353">
    <property type="entry name" value="DUF8040"/>
</dbReference>
<dbReference type="Proteomes" id="UP001153076">
    <property type="component" value="Unassembled WGS sequence"/>
</dbReference>
<sequence length="264" mass="30214">MFTYGRDPKDFDPFSSSFRGFLIIPFSYTVKPLVKLLVMANNLNGEEHVVIGATIALLGATAALHRNHNNRDNDNETRIPQILRQPYVNRDADQENYINNVLHCKDTHCLYQIQMRSGAFFKLCEMFKRRALLVNMKHMSVREQVLMFFHLIGHNVRFSAIGRSSFVAAADMISKKFNAKCRSDHVDNHLRTVKSAWGIIAKLRNQSDYGWDENMTMIHLSPDANPTHEKYLNKKIGMYDEMAIVVGKDVTRGSGAKSFDDVEI</sequence>
<feature type="domain" description="DUF8040" evidence="1">
    <location>
        <begin position="94"/>
        <end position="179"/>
    </location>
</feature>
<dbReference type="PANTHER" id="PTHR46929:SF23">
    <property type="entry name" value="L10-INTERACTING MYB DOMAIN-CONTAINING PROTEIN-LIKE"/>
    <property type="match status" value="1"/>
</dbReference>
<dbReference type="PANTHER" id="PTHR46929">
    <property type="entry name" value="EXPRESSED PROTEIN"/>
    <property type="match status" value="1"/>
</dbReference>
<reference evidence="2" key="1">
    <citation type="submission" date="2022-04" db="EMBL/GenBank/DDBJ databases">
        <title>Carnegiea gigantea Genome sequencing and assembly v2.</title>
        <authorList>
            <person name="Copetti D."/>
            <person name="Sanderson M.J."/>
            <person name="Burquez A."/>
            <person name="Wojciechowski M.F."/>
        </authorList>
    </citation>
    <scope>NUCLEOTIDE SEQUENCE</scope>
    <source>
        <strain evidence="2">SGP5-SGP5p</strain>
        <tissue evidence="2">Aerial part</tissue>
    </source>
</reference>
<proteinExistence type="predicted"/>
<evidence type="ECO:0000313" key="3">
    <source>
        <dbReference type="Proteomes" id="UP001153076"/>
    </source>
</evidence>
<comment type="caution">
    <text evidence="2">The sequence shown here is derived from an EMBL/GenBank/DDBJ whole genome shotgun (WGS) entry which is preliminary data.</text>
</comment>
<dbReference type="EMBL" id="JAKOGI010001756">
    <property type="protein sequence ID" value="KAJ8424165.1"/>
    <property type="molecule type" value="Genomic_DNA"/>
</dbReference>
<evidence type="ECO:0000313" key="2">
    <source>
        <dbReference type="EMBL" id="KAJ8424165.1"/>
    </source>
</evidence>
<protein>
    <recommendedName>
        <fullName evidence="1">DUF8040 domain-containing protein</fullName>
    </recommendedName>
</protein>
<organism evidence="2 3">
    <name type="scientific">Carnegiea gigantea</name>
    <dbReference type="NCBI Taxonomy" id="171969"/>
    <lineage>
        <taxon>Eukaryota</taxon>
        <taxon>Viridiplantae</taxon>
        <taxon>Streptophyta</taxon>
        <taxon>Embryophyta</taxon>
        <taxon>Tracheophyta</taxon>
        <taxon>Spermatophyta</taxon>
        <taxon>Magnoliopsida</taxon>
        <taxon>eudicotyledons</taxon>
        <taxon>Gunneridae</taxon>
        <taxon>Pentapetalae</taxon>
        <taxon>Caryophyllales</taxon>
        <taxon>Cactineae</taxon>
        <taxon>Cactaceae</taxon>
        <taxon>Cactoideae</taxon>
        <taxon>Echinocereeae</taxon>
        <taxon>Carnegiea</taxon>
    </lineage>
</organism>
<evidence type="ECO:0000259" key="1">
    <source>
        <dbReference type="Pfam" id="PF26138"/>
    </source>
</evidence>
<keyword evidence="3" id="KW-1185">Reference proteome</keyword>
<gene>
    <name evidence="2" type="ORF">Cgig2_032100</name>
</gene>